<dbReference type="RefSeq" id="WP_090334995.1">
    <property type="nucleotide sequence ID" value="NZ_FNXY01000003.1"/>
</dbReference>
<organism evidence="1 2">
    <name type="scientific">Dyadobacter koreensis</name>
    <dbReference type="NCBI Taxonomy" id="408657"/>
    <lineage>
        <taxon>Bacteria</taxon>
        <taxon>Pseudomonadati</taxon>
        <taxon>Bacteroidota</taxon>
        <taxon>Cytophagia</taxon>
        <taxon>Cytophagales</taxon>
        <taxon>Spirosomataceae</taxon>
        <taxon>Dyadobacter</taxon>
    </lineage>
</organism>
<accession>A0A1H6TEP9</accession>
<keyword evidence="2" id="KW-1185">Reference proteome</keyword>
<dbReference type="STRING" id="408657.SAMN04487995_1977"/>
<evidence type="ECO:0000313" key="1">
    <source>
        <dbReference type="EMBL" id="SEI74262.1"/>
    </source>
</evidence>
<sequence length="180" mass="19465">MANSGFSAGSLGTVSAVFFNKIDADNAYNALIRRGHTPDDISVLMSDETLSKHENEVVQTSDDVEKPESAVEKATDAIADAIISITSMISLPGLGIAISKTLFKKITITKPGEVKEEIDKEKASKLMEDHTDSYGDSMKEGGIIVSVDPRSFEEKKAIVKDFHDNNGHDILGDDGYTELD</sequence>
<gene>
    <name evidence="1" type="ORF">SAMN04487995_1977</name>
</gene>
<dbReference type="OrthoDB" id="282393at2"/>
<proteinExistence type="predicted"/>
<dbReference type="Proteomes" id="UP000199532">
    <property type="component" value="Unassembled WGS sequence"/>
</dbReference>
<dbReference type="AlphaFoldDB" id="A0A1H6TEP9"/>
<dbReference type="EMBL" id="FNXY01000003">
    <property type="protein sequence ID" value="SEI74262.1"/>
    <property type="molecule type" value="Genomic_DNA"/>
</dbReference>
<reference evidence="1 2" key="1">
    <citation type="submission" date="2016-10" db="EMBL/GenBank/DDBJ databases">
        <authorList>
            <person name="de Groot N.N."/>
        </authorList>
    </citation>
    <scope>NUCLEOTIDE SEQUENCE [LARGE SCALE GENOMIC DNA]</scope>
    <source>
        <strain evidence="1 2">DSM 19938</strain>
    </source>
</reference>
<evidence type="ECO:0008006" key="3">
    <source>
        <dbReference type="Google" id="ProtNLM"/>
    </source>
</evidence>
<name>A0A1H6TEP9_9BACT</name>
<evidence type="ECO:0000313" key="2">
    <source>
        <dbReference type="Proteomes" id="UP000199532"/>
    </source>
</evidence>
<protein>
    <recommendedName>
        <fullName evidence="3">Heat induced stress protein YflT</fullName>
    </recommendedName>
</protein>